<name>A0A2S4PQQ2_9PEZI</name>
<keyword evidence="2" id="KW-1185">Reference proteome</keyword>
<comment type="caution">
    <text evidence="1">The sequence shown here is derived from an EMBL/GenBank/DDBJ whole genome shotgun (WGS) entry which is preliminary data.</text>
</comment>
<evidence type="ECO:0008006" key="3">
    <source>
        <dbReference type="Google" id="ProtNLM"/>
    </source>
</evidence>
<reference evidence="1 2" key="1">
    <citation type="submission" date="2017-10" db="EMBL/GenBank/DDBJ databases">
        <title>Development of genomic resources for the powdery mildew, Erysiphe pulchra.</title>
        <authorList>
            <person name="Wadl P.A."/>
            <person name="Mack B.M."/>
            <person name="Moore G."/>
            <person name="Beltz S.B."/>
        </authorList>
    </citation>
    <scope>NUCLEOTIDE SEQUENCE [LARGE SCALE GENOMIC DNA]</scope>
    <source>
        <strain evidence="1">Cflorida</strain>
    </source>
</reference>
<proteinExistence type="predicted"/>
<sequence>MAFTLHAAAIERPPTKTMDPQYILLLHVRRQLGVAIAEYHVEVRAKAAVVRVEAVAVAAEPLPTIDKNNEQAVISTNEVSISEAFFEETIPETQLQMAPYGGGSTHDVALSRVYELDVDVILIQEPWWSNITKSHPAIAFPLEERMSDLGRSHTPAKTTSKFSQTKFSPLLILQATTAGRSYGQGEEIETWAETQNLSCLLIGEPTNRARNTLDLAWSNIPGTQVWVDRTDCMTSDHLPLRGIVSTLFLVISTPPSPICVTRSNIPKFARIAAQWASPPPH</sequence>
<gene>
    <name evidence="1" type="ORF">EPUL_003072</name>
</gene>
<organism evidence="1 2">
    <name type="scientific">Erysiphe pulchra</name>
    <dbReference type="NCBI Taxonomy" id="225359"/>
    <lineage>
        <taxon>Eukaryota</taxon>
        <taxon>Fungi</taxon>
        <taxon>Dikarya</taxon>
        <taxon>Ascomycota</taxon>
        <taxon>Pezizomycotina</taxon>
        <taxon>Leotiomycetes</taxon>
        <taxon>Erysiphales</taxon>
        <taxon>Erysiphaceae</taxon>
        <taxon>Erysiphe</taxon>
    </lineage>
</organism>
<dbReference type="OrthoDB" id="3660400at2759"/>
<accession>A0A2S4PQQ2</accession>
<evidence type="ECO:0000313" key="1">
    <source>
        <dbReference type="EMBL" id="POS84365.1"/>
    </source>
</evidence>
<dbReference type="AlphaFoldDB" id="A0A2S4PQQ2"/>
<dbReference type="Proteomes" id="UP000237438">
    <property type="component" value="Unassembled WGS sequence"/>
</dbReference>
<dbReference type="EMBL" id="PEDP01001050">
    <property type="protein sequence ID" value="POS84365.1"/>
    <property type="molecule type" value="Genomic_DNA"/>
</dbReference>
<protein>
    <recommendedName>
        <fullName evidence="3">Endonuclease/exonuclease/phosphatase domain-containing protein</fullName>
    </recommendedName>
</protein>
<evidence type="ECO:0000313" key="2">
    <source>
        <dbReference type="Proteomes" id="UP000237438"/>
    </source>
</evidence>